<dbReference type="InterPro" id="IPR050438">
    <property type="entry name" value="LMW_PTPase"/>
</dbReference>
<evidence type="ECO:0000256" key="1">
    <source>
        <dbReference type="ARBA" id="ARBA00013064"/>
    </source>
</evidence>
<dbReference type="PANTHER" id="PTHR11717">
    <property type="entry name" value="LOW MOLECULAR WEIGHT PROTEIN TYROSINE PHOSPHATASE"/>
    <property type="match status" value="1"/>
</dbReference>
<organism evidence="4 5">
    <name type="scientific">Bos indicus x Bos taurus</name>
    <name type="common">Hybrid cattle</name>
    <dbReference type="NCBI Taxonomy" id="30522"/>
    <lineage>
        <taxon>Eukaryota</taxon>
        <taxon>Metazoa</taxon>
        <taxon>Chordata</taxon>
        <taxon>Craniata</taxon>
        <taxon>Vertebrata</taxon>
        <taxon>Euteleostomi</taxon>
        <taxon>Mammalia</taxon>
        <taxon>Eutheria</taxon>
        <taxon>Laurasiatheria</taxon>
        <taxon>Artiodactyla</taxon>
        <taxon>Ruminantia</taxon>
        <taxon>Pecora</taxon>
        <taxon>Bovidae</taxon>
        <taxon>Bovinae</taxon>
        <taxon>Bos</taxon>
    </lineage>
</organism>
<dbReference type="Ensembl" id="ENSBIXT00005021151.1">
    <property type="protein sequence ID" value="ENSBIXP00005035206.1"/>
    <property type="gene ID" value="ENSBIXG00005000095.1"/>
</dbReference>
<dbReference type="Pfam" id="PF01451">
    <property type="entry name" value="LMWPc"/>
    <property type="match status" value="1"/>
</dbReference>
<dbReference type="EC" id="3.1.3.48" evidence="1"/>
<reference evidence="4 5" key="1">
    <citation type="submission" date="2018-11" db="EMBL/GenBank/DDBJ databases">
        <title>Haplotype-resolved cattle genomes.</title>
        <authorList>
            <person name="Low W.Y."/>
            <person name="Tearle R."/>
            <person name="Bickhart D.M."/>
            <person name="Rosen B.D."/>
            <person name="Koren S."/>
            <person name="Rhie A."/>
            <person name="Hiendleder S."/>
            <person name="Phillippy A.M."/>
            <person name="Smith T.P.L."/>
            <person name="Williams J.L."/>
        </authorList>
    </citation>
    <scope>NUCLEOTIDE SEQUENCE [LARGE SCALE GENOMIC DNA]</scope>
</reference>
<dbReference type="GeneTree" id="ENSGT00940000158351"/>
<dbReference type="SMART" id="SM00226">
    <property type="entry name" value="LMWPc"/>
    <property type="match status" value="1"/>
</dbReference>
<feature type="region of interest" description="Disordered" evidence="2">
    <location>
        <begin position="64"/>
        <end position="96"/>
    </location>
</feature>
<protein>
    <recommendedName>
        <fullName evidence="1">protein-tyrosine-phosphatase</fullName>
        <ecNumber evidence="1">3.1.3.48</ecNumber>
    </recommendedName>
</protein>
<evidence type="ECO:0000256" key="2">
    <source>
        <dbReference type="SAM" id="MobiDB-lite"/>
    </source>
</evidence>
<dbReference type="SUPFAM" id="SSF52788">
    <property type="entry name" value="Phosphotyrosine protein phosphatases I"/>
    <property type="match status" value="1"/>
</dbReference>
<sequence length="128" mass="13869">MAEQVTKSVLFVCLGNICRSPIAEAVFRKLVTDQNISDNVTKEDFVTFDYILYAPGPPLWTGPAAPPLHWPAPSGGELPGARTQDRKERGSWDSSSAPSLLLSLCLCGSLHKEVTLCVPFGTPLPLEM</sequence>
<evidence type="ECO:0000313" key="5">
    <source>
        <dbReference type="Proteomes" id="UP000429181"/>
    </source>
</evidence>
<dbReference type="Gene3D" id="3.40.50.2300">
    <property type="match status" value="1"/>
</dbReference>
<reference evidence="4" key="2">
    <citation type="submission" date="2025-08" db="UniProtKB">
        <authorList>
            <consortium name="Ensembl"/>
        </authorList>
    </citation>
    <scope>IDENTIFICATION</scope>
</reference>
<accession>A0A4W2HV54</accession>
<dbReference type="InterPro" id="IPR036196">
    <property type="entry name" value="Ptyr_pPase_sf"/>
</dbReference>
<dbReference type="GO" id="GO:0004725">
    <property type="term" value="F:protein tyrosine phosphatase activity"/>
    <property type="evidence" value="ECO:0007669"/>
    <property type="project" value="UniProtKB-EC"/>
</dbReference>
<evidence type="ECO:0000259" key="3">
    <source>
        <dbReference type="SMART" id="SM00226"/>
    </source>
</evidence>
<feature type="domain" description="Phosphotyrosine protein phosphatase I" evidence="3">
    <location>
        <begin position="7"/>
        <end position="89"/>
    </location>
</feature>
<dbReference type="PANTHER" id="PTHR11717:SF7">
    <property type="entry name" value="LOW MOLECULAR WEIGHT PHOSPHOTYROSINE PROTEIN PHOSPHATASE"/>
    <property type="match status" value="1"/>
</dbReference>
<evidence type="ECO:0000313" key="4">
    <source>
        <dbReference type="Ensembl" id="ENSBIXP00005035206.1"/>
    </source>
</evidence>
<dbReference type="Proteomes" id="UP000429181">
    <property type="component" value="Chromosome 18"/>
</dbReference>
<name>A0A4W2HV54_BOBOX</name>
<dbReference type="InterPro" id="IPR023485">
    <property type="entry name" value="Ptyr_pPase"/>
</dbReference>
<dbReference type="AlphaFoldDB" id="A0A4W2HV54"/>
<proteinExistence type="predicted"/>